<dbReference type="PROSITE" id="PS50995">
    <property type="entry name" value="HTH_MARR_2"/>
    <property type="match status" value="1"/>
</dbReference>
<accession>A0A919IRZ4</accession>
<dbReference type="Pfam" id="PF12802">
    <property type="entry name" value="MarR_2"/>
    <property type="match status" value="1"/>
</dbReference>
<organism evidence="2 3">
    <name type="scientific">Actinoplanes cyaneus</name>
    <dbReference type="NCBI Taxonomy" id="52696"/>
    <lineage>
        <taxon>Bacteria</taxon>
        <taxon>Bacillati</taxon>
        <taxon>Actinomycetota</taxon>
        <taxon>Actinomycetes</taxon>
        <taxon>Micromonosporales</taxon>
        <taxon>Micromonosporaceae</taxon>
        <taxon>Actinoplanes</taxon>
    </lineage>
</organism>
<dbReference type="PANTHER" id="PTHR33164">
    <property type="entry name" value="TRANSCRIPTIONAL REGULATOR, MARR FAMILY"/>
    <property type="match status" value="1"/>
</dbReference>
<sequence length="145" mass="15991">MHYSERLLGYVKRAEQTTQAAKERVLREFAMTPAQQSALAVLSDHDGITAAELARRCAVTPQTMNSTLGRLEQRGLIERRPHPLHGTLIEIRLTAEGAELFARADARVAHLDERLARPLSAQEVATLKTLLDKVAEAARSEPEGS</sequence>
<dbReference type="InterPro" id="IPR039422">
    <property type="entry name" value="MarR/SlyA-like"/>
</dbReference>
<gene>
    <name evidence="2" type="ORF">Acy02nite_72430</name>
</gene>
<dbReference type="Proteomes" id="UP000619479">
    <property type="component" value="Unassembled WGS sequence"/>
</dbReference>
<comment type="caution">
    <text evidence="2">The sequence shown here is derived from an EMBL/GenBank/DDBJ whole genome shotgun (WGS) entry which is preliminary data.</text>
</comment>
<dbReference type="InterPro" id="IPR036390">
    <property type="entry name" value="WH_DNA-bd_sf"/>
</dbReference>
<dbReference type="EMBL" id="BOMH01000060">
    <property type="protein sequence ID" value="GID69362.1"/>
    <property type="molecule type" value="Genomic_DNA"/>
</dbReference>
<dbReference type="PANTHER" id="PTHR33164:SF43">
    <property type="entry name" value="HTH-TYPE TRANSCRIPTIONAL REPRESSOR YETL"/>
    <property type="match status" value="1"/>
</dbReference>
<dbReference type="SMART" id="SM00347">
    <property type="entry name" value="HTH_MARR"/>
    <property type="match status" value="1"/>
</dbReference>
<reference evidence="2" key="1">
    <citation type="submission" date="2021-01" db="EMBL/GenBank/DDBJ databases">
        <title>Whole genome shotgun sequence of Actinoplanes cyaneus NBRC 14990.</title>
        <authorList>
            <person name="Komaki H."/>
            <person name="Tamura T."/>
        </authorList>
    </citation>
    <scope>NUCLEOTIDE SEQUENCE</scope>
    <source>
        <strain evidence="2">NBRC 14990</strain>
    </source>
</reference>
<dbReference type="SUPFAM" id="SSF46785">
    <property type="entry name" value="Winged helix' DNA-binding domain"/>
    <property type="match status" value="1"/>
</dbReference>
<name>A0A919IRZ4_9ACTN</name>
<dbReference type="Gene3D" id="1.10.10.10">
    <property type="entry name" value="Winged helix-like DNA-binding domain superfamily/Winged helix DNA-binding domain"/>
    <property type="match status" value="1"/>
</dbReference>
<dbReference type="InterPro" id="IPR000835">
    <property type="entry name" value="HTH_MarR-typ"/>
</dbReference>
<proteinExistence type="predicted"/>
<protein>
    <recommendedName>
        <fullName evidence="1">HTH marR-type domain-containing protein</fullName>
    </recommendedName>
</protein>
<dbReference type="InterPro" id="IPR036388">
    <property type="entry name" value="WH-like_DNA-bd_sf"/>
</dbReference>
<evidence type="ECO:0000259" key="1">
    <source>
        <dbReference type="PROSITE" id="PS50995"/>
    </source>
</evidence>
<dbReference type="GO" id="GO:0006950">
    <property type="term" value="P:response to stress"/>
    <property type="evidence" value="ECO:0007669"/>
    <property type="project" value="TreeGrafter"/>
</dbReference>
<dbReference type="AlphaFoldDB" id="A0A919IRZ4"/>
<dbReference type="GO" id="GO:0003700">
    <property type="term" value="F:DNA-binding transcription factor activity"/>
    <property type="evidence" value="ECO:0007669"/>
    <property type="project" value="InterPro"/>
</dbReference>
<feature type="domain" description="HTH marR-type" evidence="1">
    <location>
        <begin position="4"/>
        <end position="136"/>
    </location>
</feature>
<dbReference type="PRINTS" id="PR00598">
    <property type="entry name" value="HTHMARR"/>
</dbReference>
<dbReference type="RefSeq" id="WP_203751665.1">
    <property type="nucleotide sequence ID" value="NZ_BOMH01000060.1"/>
</dbReference>
<evidence type="ECO:0000313" key="3">
    <source>
        <dbReference type="Proteomes" id="UP000619479"/>
    </source>
</evidence>
<evidence type="ECO:0000313" key="2">
    <source>
        <dbReference type="EMBL" id="GID69362.1"/>
    </source>
</evidence>
<keyword evidence="3" id="KW-1185">Reference proteome</keyword>